<dbReference type="PANTHER" id="PTHR42647">
    <property type="entry name" value="SBP (S-RIBONUCLEASE BINDING PROTEIN) FAMILY PROTEIN"/>
    <property type="match status" value="1"/>
</dbReference>
<dbReference type="InterPro" id="IPR013083">
    <property type="entry name" value="Znf_RING/FYVE/PHD"/>
</dbReference>
<proteinExistence type="predicted"/>
<evidence type="ECO:0000256" key="4">
    <source>
        <dbReference type="PROSITE-ProRule" id="PRU00175"/>
    </source>
</evidence>
<comment type="caution">
    <text evidence="6">The sequence shown here is derived from an EMBL/GenBank/DDBJ whole genome shotgun (WGS) entry which is preliminary data.</text>
</comment>
<evidence type="ECO:0000256" key="1">
    <source>
        <dbReference type="ARBA" id="ARBA00022723"/>
    </source>
</evidence>
<dbReference type="InterPro" id="IPR001841">
    <property type="entry name" value="Znf_RING"/>
</dbReference>
<sequence>MILPLLRSKAIAVNNCEREGLVHRYTEQINEGVSEIHRRNWEAMTLAFVAPLREEAQTERLWIENVALLEKLRALTLQKHRLFAAARRCEALSVTLRTSFEAVVRQNDAAAREREVFGDSRYRCWVCVEREVSEMVIPCHHLCLCVVCEVVAGECPCCCEPKSGAIQVFL</sequence>
<evidence type="ECO:0000256" key="2">
    <source>
        <dbReference type="ARBA" id="ARBA00022771"/>
    </source>
</evidence>
<feature type="domain" description="RING-type" evidence="5">
    <location>
        <begin position="124"/>
        <end position="158"/>
    </location>
</feature>
<keyword evidence="3" id="KW-0862">Zinc</keyword>
<keyword evidence="7" id="KW-1185">Reference proteome</keyword>
<evidence type="ECO:0000313" key="6">
    <source>
        <dbReference type="EMBL" id="KAK8953570.1"/>
    </source>
</evidence>
<keyword evidence="1" id="KW-0479">Metal-binding</keyword>
<protein>
    <recommendedName>
        <fullName evidence="5">RING-type domain-containing protein</fullName>
    </recommendedName>
</protein>
<accession>A0ABR2LXW1</accession>
<dbReference type="PANTHER" id="PTHR42647:SF72">
    <property type="entry name" value="EF-HAND CALCIUM-BINDING DOMAIN-CONTAINING PROTEIN 4A"/>
    <property type="match status" value="1"/>
</dbReference>
<dbReference type="PROSITE" id="PS50089">
    <property type="entry name" value="ZF_RING_2"/>
    <property type="match status" value="1"/>
</dbReference>
<evidence type="ECO:0000256" key="3">
    <source>
        <dbReference type="ARBA" id="ARBA00022833"/>
    </source>
</evidence>
<keyword evidence="2 4" id="KW-0863">Zinc-finger</keyword>
<dbReference type="Gene3D" id="3.30.40.10">
    <property type="entry name" value="Zinc/RING finger domain, C3HC4 (zinc finger)"/>
    <property type="match status" value="1"/>
</dbReference>
<evidence type="ECO:0000259" key="5">
    <source>
        <dbReference type="PROSITE" id="PS50089"/>
    </source>
</evidence>
<gene>
    <name evidence="6" type="ORF">KSP40_PGU004281</name>
</gene>
<dbReference type="Proteomes" id="UP001412067">
    <property type="component" value="Unassembled WGS sequence"/>
</dbReference>
<dbReference type="EMBL" id="JBBWWR010000014">
    <property type="protein sequence ID" value="KAK8953570.1"/>
    <property type="molecule type" value="Genomic_DNA"/>
</dbReference>
<name>A0ABR2LXW1_9ASPA</name>
<evidence type="ECO:0000313" key="7">
    <source>
        <dbReference type="Proteomes" id="UP001412067"/>
    </source>
</evidence>
<reference evidence="6 7" key="1">
    <citation type="journal article" date="2022" name="Nat. Plants">
        <title>Genomes of leafy and leafless Platanthera orchids illuminate the evolution of mycoheterotrophy.</title>
        <authorList>
            <person name="Li M.H."/>
            <person name="Liu K.W."/>
            <person name="Li Z."/>
            <person name="Lu H.C."/>
            <person name="Ye Q.L."/>
            <person name="Zhang D."/>
            <person name="Wang J.Y."/>
            <person name="Li Y.F."/>
            <person name="Zhong Z.M."/>
            <person name="Liu X."/>
            <person name="Yu X."/>
            <person name="Liu D.K."/>
            <person name="Tu X.D."/>
            <person name="Liu B."/>
            <person name="Hao Y."/>
            <person name="Liao X.Y."/>
            <person name="Jiang Y.T."/>
            <person name="Sun W.H."/>
            <person name="Chen J."/>
            <person name="Chen Y.Q."/>
            <person name="Ai Y."/>
            <person name="Zhai J.W."/>
            <person name="Wu S.S."/>
            <person name="Zhou Z."/>
            <person name="Hsiao Y.Y."/>
            <person name="Wu W.L."/>
            <person name="Chen Y.Y."/>
            <person name="Lin Y.F."/>
            <person name="Hsu J.L."/>
            <person name="Li C.Y."/>
            <person name="Wang Z.W."/>
            <person name="Zhao X."/>
            <person name="Zhong W.Y."/>
            <person name="Ma X.K."/>
            <person name="Ma L."/>
            <person name="Huang J."/>
            <person name="Chen G.Z."/>
            <person name="Huang M.Z."/>
            <person name="Huang L."/>
            <person name="Peng D.H."/>
            <person name="Luo Y.B."/>
            <person name="Zou S.Q."/>
            <person name="Chen S.P."/>
            <person name="Lan S."/>
            <person name="Tsai W.C."/>
            <person name="Van de Peer Y."/>
            <person name="Liu Z.J."/>
        </authorList>
    </citation>
    <scope>NUCLEOTIDE SEQUENCE [LARGE SCALE GENOMIC DNA]</scope>
    <source>
        <strain evidence="6">Lor288</strain>
    </source>
</reference>
<organism evidence="6 7">
    <name type="scientific">Platanthera guangdongensis</name>
    <dbReference type="NCBI Taxonomy" id="2320717"/>
    <lineage>
        <taxon>Eukaryota</taxon>
        <taxon>Viridiplantae</taxon>
        <taxon>Streptophyta</taxon>
        <taxon>Embryophyta</taxon>
        <taxon>Tracheophyta</taxon>
        <taxon>Spermatophyta</taxon>
        <taxon>Magnoliopsida</taxon>
        <taxon>Liliopsida</taxon>
        <taxon>Asparagales</taxon>
        <taxon>Orchidaceae</taxon>
        <taxon>Orchidoideae</taxon>
        <taxon>Orchideae</taxon>
        <taxon>Orchidinae</taxon>
        <taxon>Platanthera</taxon>
    </lineage>
</organism>